<gene>
    <name evidence="2" type="ORF">LCGC14_0565670</name>
</gene>
<evidence type="ECO:0000313" key="2">
    <source>
        <dbReference type="EMBL" id="KKN57095.1"/>
    </source>
</evidence>
<keyword evidence="1" id="KW-0812">Transmembrane</keyword>
<protein>
    <submittedName>
        <fullName evidence="2">Uncharacterized protein</fullName>
    </submittedName>
</protein>
<comment type="caution">
    <text evidence="2">The sequence shown here is derived from an EMBL/GenBank/DDBJ whole genome shotgun (WGS) entry which is preliminary data.</text>
</comment>
<sequence length="129" mass="13903">MIISKQTGLTLPQQAAPLLSQTPGEFGFAITTALIIGAGTLLGGGTLWQFHEKRKERSDYLECIETYTAAPYSMAPEEAAMMCGGEVQKGFKFGMNAQSFLLIAASVFGMWFVTQLMITAAKSRIGGKK</sequence>
<proteinExistence type="predicted"/>
<dbReference type="EMBL" id="LAZR01000819">
    <property type="protein sequence ID" value="KKN57095.1"/>
    <property type="molecule type" value="Genomic_DNA"/>
</dbReference>
<keyword evidence="1" id="KW-0472">Membrane</keyword>
<organism evidence="2">
    <name type="scientific">marine sediment metagenome</name>
    <dbReference type="NCBI Taxonomy" id="412755"/>
    <lineage>
        <taxon>unclassified sequences</taxon>
        <taxon>metagenomes</taxon>
        <taxon>ecological metagenomes</taxon>
    </lineage>
</organism>
<name>A0A0F9RKJ4_9ZZZZ</name>
<feature type="transmembrane region" description="Helical" evidence="1">
    <location>
        <begin position="99"/>
        <end position="121"/>
    </location>
</feature>
<feature type="transmembrane region" description="Helical" evidence="1">
    <location>
        <begin position="26"/>
        <end position="48"/>
    </location>
</feature>
<reference evidence="2" key="1">
    <citation type="journal article" date="2015" name="Nature">
        <title>Complex archaea that bridge the gap between prokaryotes and eukaryotes.</title>
        <authorList>
            <person name="Spang A."/>
            <person name="Saw J.H."/>
            <person name="Jorgensen S.L."/>
            <person name="Zaremba-Niedzwiedzka K."/>
            <person name="Martijn J."/>
            <person name="Lind A.E."/>
            <person name="van Eijk R."/>
            <person name="Schleper C."/>
            <person name="Guy L."/>
            <person name="Ettema T.J."/>
        </authorList>
    </citation>
    <scope>NUCLEOTIDE SEQUENCE</scope>
</reference>
<accession>A0A0F9RKJ4</accession>
<keyword evidence="1" id="KW-1133">Transmembrane helix</keyword>
<dbReference type="AlphaFoldDB" id="A0A0F9RKJ4"/>
<evidence type="ECO:0000256" key="1">
    <source>
        <dbReference type="SAM" id="Phobius"/>
    </source>
</evidence>